<sequence length="175" mass="17886">MASDVLTLVAGTYDDVGTAVSDSESLKSGQDAGGYSIHGLVVLTRDAKGDVRLQEHDASVGHGATAGAGAGIVIGLFAPPILAATLIGAAVGAGIGKLRKRHEEKKLGVDVDEYLPPGTTAVVAVVTGESPEKAEAALVRADKHVSRPVAPEDYEALRDLMSKASRDDTDVTADD</sequence>
<dbReference type="EMBL" id="CP139368">
    <property type="protein sequence ID" value="WPR90149.1"/>
    <property type="molecule type" value="Genomic_DNA"/>
</dbReference>
<proteinExistence type="predicted"/>
<keyword evidence="1" id="KW-0812">Transmembrane</keyword>
<organism evidence="2 3">
    <name type="scientific">Microbacterium rhizosphaerae</name>
    <dbReference type="NCBI Taxonomy" id="1678237"/>
    <lineage>
        <taxon>Bacteria</taxon>
        <taxon>Bacillati</taxon>
        <taxon>Actinomycetota</taxon>
        <taxon>Actinomycetes</taxon>
        <taxon>Micrococcales</taxon>
        <taxon>Microbacteriaceae</taxon>
        <taxon>Microbacterium</taxon>
    </lineage>
</organism>
<evidence type="ECO:0000256" key="1">
    <source>
        <dbReference type="SAM" id="Phobius"/>
    </source>
</evidence>
<feature type="transmembrane region" description="Helical" evidence="1">
    <location>
        <begin position="72"/>
        <end position="96"/>
    </location>
</feature>
<keyword evidence="1" id="KW-0472">Membrane</keyword>
<dbReference type="InterPro" id="IPR009200">
    <property type="entry name" value="DUF1269_membrane"/>
</dbReference>
<protein>
    <submittedName>
        <fullName evidence="2">DUF1269 domain-containing protein</fullName>
    </submittedName>
</protein>
<gene>
    <name evidence="2" type="ORF">SM116_02355</name>
</gene>
<accession>A0ABZ0SL82</accession>
<dbReference type="RefSeq" id="WP_320942862.1">
    <property type="nucleotide sequence ID" value="NZ_BAABEU010000003.1"/>
</dbReference>
<dbReference type="Proteomes" id="UP001323798">
    <property type="component" value="Chromosome"/>
</dbReference>
<reference evidence="2 3" key="1">
    <citation type="submission" date="2023-11" db="EMBL/GenBank/DDBJ databases">
        <title>Genome sequence of Microbacterium rhizosphaerae KACC 19337.</title>
        <authorList>
            <person name="Choi H."/>
            <person name="Kim S."/>
            <person name="Kim Y."/>
            <person name="Kwon S.-W."/>
            <person name="Heo J."/>
        </authorList>
    </citation>
    <scope>NUCLEOTIDE SEQUENCE [LARGE SCALE GENOMIC DNA]</scope>
    <source>
        <strain evidence="2 3">KACC 19337</strain>
    </source>
</reference>
<dbReference type="Pfam" id="PF06897">
    <property type="entry name" value="DUF1269"/>
    <property type="match status" value="1"/>
</dbReference>
<keyword evidence="3" id="KW-1185">Reference proteome</keyword>
<name>A0ABZ0SL82_9MICO</name>
<keyword evidence="1" id="KW-1133">Transmembrane helix</keyword>
<evidence type="ECO:0000313" key="2">
    <source>
        <dbReference type="EMBL" id="WPR90149.1"/>
    </source>
</evidence>
<evidence type="ECO:0000313" key="3">
    <source>
        <dbReference type="Proteomes" id="UP001323798"/>
    </source>
</evidence>